<dbReference type="Proteomes" id="UP000255505">
    <property type="component" value="Plasmid II"/>
</dbReference>
<evidence type="ECO:0000313" key="1">
    <source>
        <dbReference type="EMBL" id="SPK76039.1"/>
    </source>
</evidence>
<dbReference type="EMBL" id="LT991977">
    <property type="protein sequence ID" value="SPK76039.1"/>
    <property type="molecule type" value="Genomic_DNA"/>
</dbReference>
<evidence type="ECO:0000313" key="2">
    <source>
        <dbReference type="Proteomes" id="UP000255505"/>
    </source>
</evidence>
<keyword evidence="1" id="KW-0614">Plasmid</keyword>
<dbReference type="AlphaFoldDB" id="A0A375IR03"/>
<reference evidence="1 2" key="1">
    <citation type="submission" date="2018-01" db="EMBL/GenBank/DDBJ databases">
        <authorList>
            <person name="Gaut B.S."/>
            <person name="Morton B.R."/>
            <person name="Clegg M.T."/>
            <person name="Duvall M.R."/>
        </authorList>
    </citation>
    <scope>NUCLEOTIDE SEQUENCE [LARGE SCALE GENOMIC DNA]</scope>
    <source>
        <strain evidence="1">Cupriavidus taiwanensis LMG 19425</strain>
        <plasmid evidence="2">Plasmid ii</plasmid>
    </source>
</reference>
<accession>A0A375IR03</accession>
<geneLocation type="plasmid" evidence="1">
    <name>II</name>
</geneLocation>
<sequence>MDVFHGQAVLLHQSADLLNNARYFVCADFCELRFQRFFLGQQLLVGCHVVVLVDAVAKV</sequence>
<proteinExistence type="predicted"/>
<gene>
    <name evidence="1" type="ORF">CT19425_MP70199</name>
</gene>
<organism evidence="1 2">
    <name type="scientific">Cupriavidus taiwanensis</name>
    <dbReference type="NCBI Taxonomy" id="164546"/>
    <lineage>
        <taxon>Bacteria</taxon>
        <taxon>Pseudomonadati</taxon>
        <taxon>Pseudomonadota</taxon>
        <taxon>Betaproteobacteria</taxon>
        <taxon>Burkholderiales</taxon>
        <taxon>Burkholderiaceae</taxon>
        <taxon>Cupriavidus</taxon>
    </lineage>
</organism>
<protein>
    <submittedName>
        <fullName evidence="1">Uncharacterized protein</fullName>
    </submittedName>
</protein>
<name>A0A375IR03_9BURK</name>